<dbReference type="GO" id="GO:0004386">
    <property type="term" value="F:helicase activity"/>
    <property type="evidence" value="ECO:0007669"/>
    <property type="project" value="UniProtKB-KW"/>
</dbReference>
<evidence type="ECO:0000259" key="2">
    <source>
        <dbReference type="PROSITE" id="PS51194"/>
    </source>
</evidence>
<dbReference type="OrthoDB" id="9804086at2"/>
<dbReference type="PROSITE" id="PS51192">
    <property type="entry name" value="HELICASE_ATP_BIND_1"/>
    <property type="match status" value="1"/>
</dbReference>
<dbReference type="PANTHER" id="PTHR47396">
    <property type="entry name" value="TYPE I RESTRICTION ENZYME ECOKI R PROTEIN"/>
    <property type="match status" value="1"/>
</dbReference>
<keyword evidence="3" id="KW-0547">Nucleotide-binding</keyword>
<dbReference type="PROSITE" id="PS51194">
    <property type="entry name" value="HELICASE_CTER"/>
    <property type="match status" value="1"/>
</dbReference>
<dbReference type="Pfam" id="PF04851">
    <property type="entry name" value="ResIII"/>
    <property type="match status" value="1"/>
</dbReference>
<proteinExistence type="predicted"/>
<dbReference type="InterPro" id="IPR006935">
    <property type="entry name" value="Helicase/UvrB_N"/>
</dbReference>
<dbReference type="SUPFAM" id="SSF52540">
    <property type="entry name" value="P-loop containing nucleoside triphosphate hydrolases"/>
    <property type="match status" value="1"/>
</dbReference>
<keyword evidence="4" id="KW-1185">Reference proteome</keyword>
<dbReference type="KEGG" id="mbur:EQU24_20670"/>
<accession>A0A4V1IKC0</accession>
<keyword evidence="3" id="KW-0067">ATP-binding</keyword>
<keyword evidence="3" id="KW-0378">Hydrolase</keyword>
<name>A0A4V1IKC0_METBY</name>
<dbReference type="InterPro" id="IPR001650">
    <property type="entry name" value="Helicase_C-like"/>
</dbReference>
<feature type="domain" description="Helicase ATP-binding" evidence="1">
    <location>
        <begin position="99"/>
        <end position="243"/>
    </location>
</feature>
<dbReference type="STRING" id="675511.GCA_000341735_03292"/>
<dbReference type="SMART" id="SM00487">
    <property type="entry name" value="DEXDc"/>
    <property type="match status" value="1"/>
</dbReference>
<reference evidence="4" key="1">
    <citation type="journal article" date="2019" name="J. Bacteriol.">
        <title>A Mutagenic Screen Identifies a TonB-Dependent Receptor Required for the Lanthanide Metal Switch in the Type I Methanotroph 'Methylotuvimicrobium buryatense' 5GB1C.</title>
        <authorList>
            <person name="Groom J.D."/>
            <person name="Ford S.M."/>
            <person name="Pesesky M.W."/>
            <person name="Lidstrom M.E."/>
        </authorList>
    </citation>
    <scope>NUCLEOTIDE SEQUENCE [LARGE SCALE GENOMIC DNA]</scope>
    <source>
        <strain evidence="4">5GB1C</strain>
    </source>
</reference>
<sequence length="445" mass="49847">MKAIIHSKIELIDMPDNIVEACKEKLTYPNPAYMEARNQGRYAGNTPRNLRLYDETDNGLMVPRGVRLRDSIEIDDRRTVHPVEIRTIIELRDYQKRALDEVLEHQQGVLVAPTGAGKTTMGIELASRLGQRCLILVKSKDLAAQWIEAIKEFTGLDAGLIGGGKSSEGDQFTVGLMQTLSNRDLSGMSYGLVLADECHNLPARQAFNTINQLPAKYRFGLSATPQRRDDLEFMIFAAVGEIIAEIDQGEVEGAVLPVEVRVIHIEFDCMVDSWQEFLSVLAEDQGRNQLIVDEAIELTVDTSVVVMTGTIEHAERLFELFEDEGEEVLLIHGQLPKKDREQRMKDAPNHRLIVGTLSLLSEGINWPHVGCVVFAVPVSASIEKETPAATRLIQSIGRARRPYPGKTKAVVVDIVDRHPFGYSTFKKRLTIYQLKEFDVIKSEPF</sequence>
<dbReference type="AlphaFoldDB" id="A0A4V1IKC0"/>
<dbReference type="InterPro" id="IPR050742">
    <property type="entry name" value="Helicase_Restrict-Modif_Enz"/>
</dbReference>
<dbReference type="GO" id="GO:0005829">
    <property type="term" value="C:cytosol"/>
    <property type="evidence" value="ECO:0007669"/>
    <property type="project" value="TreeGrafter"/>
</dbReference>
<keyword evidence="3" id="KW-0347">Helicase</keyword>
<dbReference type="InterPro" id="IPR027417">
    <property type="entry name" value="P-loop_NTPase"/>
</dbReference>
<dbReference type="Gene3D" id="3.40.50.300">
    <property type="entry name" value="P-loop containing nucleotide triphosphate hydrolases"/>
    <property type="match status" value="2"/>
</dbReference>
<organism evidence="3 4">
    <name type="scientific">Methylotuvimicrobium buryatense</name>
    <name type="common">Methylomicrobium buryatense</name>
    <dbReference type="NCBI Taxonomy" id="95641"/>
    <lineage>
        <taxon>Bacteria</taxon>
        <taxon>Pseudomonadati</taxon>
        <taxon>Pseudomonadota</taxon>
        <taxon>Gammaproteobacteria</taxon>
        <taxon>Methylococcales</taxon>
        <taxon>Methylococcaceae</taxon>
        <taxon>Methylotuvimicrobium</taxon>
    </lineage>
</organism>
<dbReference type="CDD" id="cd17926">
    <property type="entry name" value="DEXHc_RE"/>
    <property type="match status" value="1"/>
</dbReference>
<evidence type="ECO:0000313" key="3">
    <source>
        <dbReference type="EMBL" id="QCW84375.1"/>
    </source>
</evidence>
<dbReference type="EMBL" id="CP035467">
    <property type="protein sequence ID" value="QCW84375.1"/>
    <property type="molecule type" value="Genomic_DNA"/>
</dbReference>
<gene>
    <name evidence="3" type="ORF">EQU24_20670</name>
</gene>
<protein>
    <submittedName>
        <fullName evidence="3">DEAD/DEAH box helicase</fullName>
    </submittedName>
</protein>
<evidence type="ECO:0000313" key="4">
    <source>
        <dbReference type="Proteomes" id="UP000305881"/>
    </source>
</evidence>
<dbReference type="PANTHER" id="PTHR47396:SF1">
    <property type="entry name" value="ATP-DEPENDENT HELICASE IRC3-RELATED"/>
    <property type="match status" value="1"/>
</dbReference>
<dbReference type="GO" id="GO:0005524">
    <property type="term" value="F:ATP binding"/>
    <property type="evidence" value="ECO:0007669"/>
    <property type="project" value="InterPro"/>
</dbReference>
<dbReference type="GO" id="GO:0003677">
    <property type="term" value="F:DNA binding"/>
    <property type="evidence" value="ECO:0007669"/>
    <property type="project" value="InterPro"/>
</dbReference>
<dbReference type="Proteomes" id="UP000305881">
    <property type="component" value="Chromosome"/>
</dbReference>
<dbReference type="InterPro" id="IPR014001">
    <property type="entry name" value="Helicase_ATP-bd"/>
</dbReference>
<feature type="domain" description="Helicase C-terminal" evidence="2">
    <location>
        <begin position="291"/>
        <end position="440"/>
    </location>
</feature>
<dbReference type="GO" id="GO:0016787">
    <property type="term" value="F:hydrolase activity"/>
    <property type="evidence" value="ECO:0007669"/>
    <property type="project" value="InterPro"/>
</dbReference>
<evidence type="ECO:0000259" key="1">
    <source>
        <dbReference type="PROSITE" id="PS51192"/>
    </source>
</evidence>
<dbReference type="SMART" id="SM00490">
    <property type="entry name" value="HELICc"/>
    <property type="match status" value="1"/>
</dbReference>
<dbReference type="Pfam" id="PF00271">
    <property type="entry name" value="Helicase_C"/>
    <property type="match status" value="1"/>
</dbReference>
<dbReference type="RefSeq" id="WP_017841737.1">
    <property type="nucleotide sequence ID" value="NZ_CP035467.1"/>
</dbReference>